<evidence type="ECO:0000313" key="2">
    <source>
        <dbReference type="EMBL" id="JAG21587.1"/>
    </source>
</evidence>
<accession>A0A0A9XLJ7</accession>
<keyword evidence="2" id="KW-0456">Lyase</keyword>
<dbReference type="GO" id="GO:0016829">
    <property type="term" value="F:lyase activity"/>
    <property type="evidence" value="ECO:0007669"/>
    <property type="project" value="UniProtKB-KW"/>
</dbReference>
<reference evidence="2" key="2">
    <citation type="submission" date="2014-07" db="EMBL/GenBank/DDBJ databases">
        <authorList>
            <person name="Hull J."/>
        </authorList>
    </citation>
    <scope>NUCLEOTIDE SEQUENCE</scope>
</reference>
<gene>
    <name evidence="2" type="primary">argH_1</name>
    <name evidence="2" type="ORF">CM83_6563</name>
</gene>
<proteinExistence type="predicted"/>
<sequence length="160" mass="17888">MLSEECMEELMRRFGVVMDAKVEGLARKDDLVAINKEIAELRTENASLRSELDSMREDMGKMSRQLDLYGRDYRRNNLIFSGLQYDASSDLHSVISDFVTRVLGVSPAPMIGSLVKLGRDNTSSPILVKFLKAADVFAILGKTSRLKGTGYGVSRDYVRT</sequence>
<reference evidence="2" key="1">
    <citation type="journal article" date="2014" name="PLoS ONE">
        <title>Transcriptome-Based Identification of ABC Transporters in the Western Tarnished Plant Bug Lygus hesperus.</title>
        <authorList>
            <person name="Hull J.J."/>
            <person name="Chaney K."/>
            <person name="Geib S.M."/>
            <person name="Fabrick J.A."/>
            <person name="Brent C.S."/>
            <person name="Walsh D."/>
            <person name="Lavine L.C."/>
        </authorList>
    </citation>
    <scope>NUCLEOTIDE SEQUENCE</scope>
</reference>
<organism evidence="2">
    <name type="scientific">Lygus hesperus</name>
    <name type="common">Western plant bug</name>
    <dbReference type="NCBI Taxonomy" id="30085"/>
    <lineage>
        <taxon>Eukaryota</taxon>
        <taxon>Metazoa</taxon>
        <taxon>Ecdysozoa</taxon>
        <taxon>Arthropoda</taxon>
        <taxon>Hexapoda</taxon>
        <taxon>Insecta</taxon>
        <taxon>Pterygota</taxon>
        <taxon>Neoptera</taxon>
        <taxon>Paraneoptera</taxon>
        <taxon>Hemiptera</taxon>
        <taxon>Heteroptera</taxon>
        <taxon>Panheteroptera</taxon>
        <taxon>Cimicomorpha</taxon>
        <taxon>Miridae</taxon>
        <taxon>Mirini</taxon>
        <taxon>Lygus</taxon>
    </lineage>
</organism>
<dbReference type="EMBL" id="GBRD01004435">
    <property type="protein sequence ID" value="JAG61386.1"/>
    <property type="molecule type" value="Transcribed_RNA"/>
</dbReference>
<protein>
    <submittedName>
        <fullName evidence="2">Argininosuccinate lyase</fullName>
    </submittedName>
</protein>
<feature type="coiled-coil region" evidence="1">
    <location>
        <begin position="31"/>
        <end position="65"/>
    </location>
</feature>
<dbReference type="AlphaFoldDB" id="A0A0A9XLJ7"/>
<keyword evidence="1" id="KW-0175">Coiled coil</keyword>
<dbReference type="EMBL" id="GBHO01022017">
    <property type="protein sequence ID" value="JAG21587.1"/>
    <property type="molecule type" value="Transcribed_RNA"/>
</dbReference>
<evidence type="ECO:0000256" key="1">
    <source>
        <dbReference type="SAM" id="Coils"/>
    </source>
</evidence>
<reference evidence="3" key="3">
    <citation type="submission" date="2014-09" db="EMBL/GenBank/DDBJ databases">
        <authorList>
            <person name="Magalhaes I.L.F."/>
            <person name="Oliveira U."/>
            <person name="Santos F.R."/>
            <person name="Vidigal T.H.D.A."/>
            <person name="Brescovit A.D."/>
            <person name="Santos A.J."/>
        </authorList>
    </citation>
    <scope>NUCLEOTIDE SEQUENCE</scope>
</reference>
<name>A0A0A9XLJ7_LYGHE</name>
<evidence type="ECO:0000313" key="3">
    <source>
        <dbReference type="EMBL" id="JAG61386.1"/>
    </source>
</evidence>